<evidence type="ECO:0000256" key="3">
    <source>
        <dbReference type="ARBA" id="ARBA00008601"/>
    </source>
</evidence>
<dbReference type="CDD" id="cd14575">
    <property type="entry name" value="DUPD1"/>
    <property type="match status" value="1"/>
</dbReference>
<evidence type="ECO:0000256" key="12">
    <source>
        <dbReference type="ARBA" id="ARBA00046781"/>
    </source>
</evidence>
<name>A0ABM3VS74_ERIEU</name>
<dbReference type="SMART" id="SM00195">
    <property type="entry name" value="DSPc"/>
    <property type="match status" value="1"/>
</dbReference>
<evidence type="ECO:0000256" key="8">
    <source>
        <dbReference type="ARBA" id="ARBA00022912"/>
    </source>
</evidence>
<evidence type="ECO:0000313" key="19">
    <source>
        <dbReference type="Proteomes" id="UP001652624"/>
    </source>
</evidence>
<evidence type="ECO:0000256" key="4">
    <source>
        <dbReference type="ARBA" id="ARBA00013064"/>
    </source>
</evidence>
<comment type="subcellular location">
    <subcellularLocation>
        <location evidence="2">Cytoplasm</location>
    </subcellularLocation>
    <subcellularLocation>
        <location evidence="1">Nucleus</location>
    </subcellularLocation>
</comment>
<dbReference type="PROSITE" id="PS50054">
    <property type="entry name" value="TYR_PHOSPHATASE_DUAL"/>
    <property type="match status" value="1"/>
</dbReference>
<dbReference type="Gene3D" id="3.90.190.10">
    <property type="entry name" value="Protein tyrosine phosphatase superfamily"/>
    <property type="match status" value="1"/>
</dbReference>
<dbReference type="RefSeq" id="XP_060027184.1">
    <property type="nucleotide sequence ID" value="XM_060171201.1"/>
</dbReference>
<dbReference type="InterPro" id="IPR020405">
    <property type="entry name" value="Atypical_DUSP_subfamA"/>
</dbReference>
<keyword evidence="6" id="KW-0963">Cytoplasm</keyword>
<keyword evidence="19" id="KW-1185">Reference proteome</keyword>
<reference evidence="20" key="2">
    <citation type="submission" date="2025-08" db="UniProtKB">
        <authorList>
            <consortium name="RefSeq"/>
        </authorList>
    </citation>
    <scope>IDENTIFICATION</scope>
</reference>
<comment type="similarity">
    <text evidence="3">Belongs to the protein-tyrosine phosphatase family. Non-receptor class dual specificity subfamily.</text>
</comment>
<evidence type="ECO:0000256" key="15">
    <source>
        <dbReference type="ARBA" id="ARBA00051722"/>
    </source>
</evidence>
<dbReference type="InterPro" id="IPR000387">
    <property type="entry name" value="Tyr_Pase_dom"/>
</dbReference>
<dbReference type="PRINTS" id="PR01908">
    <property type="entry name" value="ADSPHPHTASE"/>
</dbReference>
<comment type="catalytic activity">
    <reaction evidence="15">
        <text>O-phospho-L-tyrosyl-[protein] + H2O = L-tyrosyl-[protein] + phosphate</text>
        <dbReference type="Rhea" id="RHEA:10684"/>
        <dbReference type="Rhea" id="RHEA-COMP:10136"/>
        <dbReference type="Rhea" id="RHEA-COMP:20101"/>
        <dbReference type="ChEBI" id="CHEBI:15377"/>
        <dbReference type="ChEBI" id="CHEBI:43474"/>
        <dbReference type="ChEBI" id="CHEBI:46858"/>
        <dbReference type="ChEBI" id="CHEBI:61978"/>
        <dbReference type="EC" id="3.1.3.48"/>
    </reaction>
</comment>
<accession>A0ABM3VS74</accession>
<dbReference type="Pfam" id="PF00782">
    <property type="entry name" value="DSPc"/>
    <property type="match status" value="1"/>
</dbReference>
<feature type="domain" description="Tyrosine-protein phosphatase" evidence="17">
    <location>
        <begin position="256"/>
        <end position="404"/>
    </location>
</feature>
<evidence type="ECO:0000256" key="10">
    <source>
        <dbReference type="ARBA" id="ARBA00023845"/>
    </source>
</evidence>
<dbReference type="PROSITE" id="PS00383">
    <property type="entry name" value="TYR_PHOSPHATASE_1"/>
    <property type="match status" value="1"/>
</dbReference>
<feature type="domain" description="Tyrosine specific protein phosphatases" evidence="18">
    <location>
        <begin position="331"/>
        <end position="383"/>
    </location>
</feature>
<dbReference type="EC" id="3.1.3.16" evidence="5"/>
<sequence length="423" mass="48082">MAGFTACPERSQQRMRGKAGSSLPPCPRATRWVNLVKPVASLVPISLSGPGTSYQRKKTFFPVCTFPSYWVKGPETLSQERHNLPAQHQTQVLVPLSSQLCRVTDSLRQLTTNSTQPTCLRPDPKHWSESWGMESLQKQDLRRPKIHGAVRVSHYQPPTLSSLQRLLCVRRAPIPSHINEVWPNLFLGDAYRKERKSRGSKMASQEPKTSLKNAYLSAKRLLLKAEKEEEEAEDYCTPGAFELERLFWKGSPRYTHVNEVWPKLYIGDEATALDRYSLQKAGFTHVLNAAHGRWNVDTGPDYYRDMAIEYHGVEADDLPTFDLSVFFYSAAAFIDTALTSENNKILVHCVMGRSRSATLVLAYLMIHRSMTLVEAIQQVAKNRCVLPNRGFLKQLRELDKQLVQQRRQAQHSDSGVMVAKMEE</sequence>
<comment type="catalytic activity">
    <reaction evidence="13">
        <text>O-phospho-L-seryl-[protein] + H2O = L-seryl-[protein] + phosphate</text>
        <dbReference type="Rhea" id="RHEA:20629"/>
        <dbReference type="Rhea" id="RHEA-COMP:9863"/>
        <dbReference type="Rhea" id="RHEA-COMP:11604"/>
        <dbReference type="ChEBI" id="CHEBI:15377"/>
        <dbReference type="ChEBI" id="CHEBI:29999"/>
        <dbReference type="ChEBI" id="CHEBI:43474"/>
        <dbReference type="ChEBI" id="CHEBI:83421"/>
        <dbReference type="EC" id="3.1.3.16"/>
    </reaction>
</comment>
<dbReference type="EC" id="3.1.3.48" evidence="4"/>
<evidence type="ECO:0000259" key="17">
    <source>
        <dbReference type="PROSITE" id="PS50054"/>
    </source>
</evidence>
<dbReference type="PANTHER" id="PTHR45682:SF6">
    <property type="entry name" value="DUAL SPECIFICITY PHOSPHATASE 29"/>
    <property type="match status" value="1"/>
</dbReference>
<evidence type="ECO:0000256" key="13">
    <source>
        <dbReference type="ARBA" id="ARBA00047761"/>
    </source>
</evidence>
<evidence type="ECO:0000256" key="14">
    <source>
        <dbReference type="ARBA" id="ARBA00048336"/>
    </source>
</evidence>
<evidence type="ECO:0000256" key="9">
    <source>
        <dbReference type="ARBA" id="ARBA00023242"/>
    </source>
</evidence>
<organism evidence="19 20">
    <name type="scientific">Erinaceus europaeus</name>
    <name type="common">Western European hedgehog</name>
    <dbReference type="NCBI Taxonomy" id="9365"/>
    <lineage>
        <taxon>Eukaryota</taxon>
        <taxon>Metazoa</taxon>
        <taxon>Chordata</taxon>
        <taxon>Craniata</taxon>
        <taxon>Vertebrata</taxon>
        <taxon>Euteleostomi</taxon>
        <taxon>Mammalia</taxon>
        <taxon>Eutheria</taxon>
        <taxon>Laurasiatheria</taxon>
        <taxon>Eulipotyphla</taxon>
        <taxon>Erinaceidae</taxon>
        <taxon>Erinaceinae</taxon>
        <taxon>Erinaceus</taxon>
    </lineage>
</organism>
<dbReference type="PROSITE" id="PS50056">
    <property type="entry name" value="TYR_PHOSPHATASE_2"/>
    <property type="match status" value="1"/>
</dbReference>
<feature type="region of interest" description="Disordered" evidence="16">
    <location>
        <begin position="1"/>
        <end position="23"/>
    </location>
</feature>
<evidence type="ECO:0000256" key="16">
    <source>
        <dbReference type="SAM" id="MobiDB-lite"/>
    </source>
</evidence>
<dbReference type="GeneID" id="103111136"/>
<dbReference type="InterPro" id="IPR016130">
    <property type="entry name" value="Tyr_Pase_AS"/>
</dbReference>
<comment type="catalytic activity">
    <reaction evidence="14">
        <text>O-phospho-L-threonyl-[protein] + H2O = L-threonyl-[protein] + phosphate</text>
        <dbReference type="Rhea" id="RHEA:47004"/>
        <dbReference type="Rhea" id="RHEA-COMP:11060"/>
        <dbReference type="Rhea" id="RHEA-COMP:11605"/>
        <dbReference type="ChEBI" id="CHEBI:15377"/>
        <dbReference type="ChEBI" id="CHEBI:30013"/>
        <dbReference type="ChEBI" id="CHEBI:43474"/>
        <dbReference type="ChEBI" id="CHEBI:61977"/>
        <dbReference type="EC" id="3.1.3.16"/>
    </reaction>
</comment>
<dbReference type="PANTHER" id="PTHR45682">
    <property type="entry name" value="AGAP008228-PA"/>
    <property type="match status" value="1"/>
</dbReference>
<evidence type="ECO:0000256" key="5">
    <source>
        <dbReference type="ARBA" id="ARBA00013081"/>
    </source>
</evidence>
<gene>
    <name evidence="20" type="primary">DUSP29</name>
</gene>
<reference evidence="19" key="1">
    <citation type="submission" date="2025-05" db="UniProtKB">
        <authorList>
            <consortium name="RefSeq"/>
        </authorList>
    </citation>
    <scope>NUCLEOTIDE SEQUENCE [LARGE SCALE GENOMIC DNA]</scope>
</reference>
<dbReference type="PRINTS" id="PR01909">
    <property type="entry name" value="ADSPHPHTASEA"/>
</dbReference>
<dbReference type="SUPFAM" id="SSF52799">
    <property type="entry name" value="(Phosphotyrosine protein) phosphatases II"/>
    <property type="match status" value="1"/>
</dbReference>
<dbReference type="InterPro" id="IPR020422">
    <property type="entry name" value="TYR_PHOSPHATASE_DUAL_dom"/>
</dbReference>
<evidence type="ECO:0000313" key="20">
    <source>
        <dbReference type="RefSeq" id="XP_060027184.1"/>
    </source>
</evidence>
<evidence type="ECO:0000256" key="11">
    <source>
        <dbReference type="ARBA" id="ARBA00033152"/>
    </source>
</evidence>
<protein>
    <recommendedName>
        <fullName evidence="10">Dual specificity phosphatase 29</fullName>
        <ecNumber evidence="5">3.1.3.16</ecNumber>
        <ecNumber evidence="4">3.1.3.48</ecNumber>
    </recommendedName>
    <alternativeName>
        <fullName evidence="11">Dual specificity phosphatase DUPD1</fullName>
    </alternativeName>
</protein>
<evidence type="ECO:0000256" key="1">
    <source>
        <dbReference type="ARBA" id="ARBA00004123"/>
    </source>
</evidence>
<evidence type="ECO:0000259" key="18">
    <source>
        <dbReference type="PROSITE" id="PS50056"/>
    </source>
</evidence>
<proteinExistence type="inferred from homology"/>
<evidence type="ECO:0000256" key="2">
    <source>
        <dbReference type="ARBA" id="ARBA00004496"/>
    </source>
</evidence>
<dbReference type="InterPro" id="IPR000340">
    <property type="entry name" value="Dual-sp_phosphatase_cat-dom"/>
</dbReference>
<keyword evidence="7" id="KW-0378">Hydrolase</keyword>
<dbReference type="Proteomes" id="UP001652624">
    <property type="component" value="Chromosome 1"/>
</dbReference>
<evidence type="ECO:0000256" key="6">
    <source>
        <dbReference type="ARBA" id="ARBA00022490"/>
    </source>
</evidence>
<keyword evidence="8" id="KW-0904">Protein phosphatase</keyword>
<dbReference type="InterPro" id="IPR029021">
    <property type="entry name" value="Prot-tyrosine_phosphatase-like"/>
</dbReference>
<evidence type="ECO:0000256" key="7">
    <source>
        <dbReference type="ARBA" id="ARBA00022801"/>
    </source>
</evidence>
<keyword evidence="9" id="KW-0539">Nucleus</keyword>
<comment type="subunit">
    <text evidence="12">Homodimer. Interacts with PRKAA2.</text>
</comment>